<gene>
    <name evidence="3" type="ORF">KOR34_25040</name>
</gene>
<dbReference type="RefSeq" id="WP_146564883.1">
    <property type="nucleotide sequence ID" value="NZ_SIHJ01000001.1"/>
</dbReference>
<keyword evidence="2" id="KW-1133">Transmembrane helix</keyword>
<dbReference type="AlphaFoldDB" id="A0A5C5VHG4"/>
<protein>
    <submittedName>
        <fullName evidence="3">Uncharacterized protein</fullName>
    </submittedName>
</protein>
<feature type="compositionally biased region" description="Pro residues" evidence="1">
    <location>
        <begin position="250"/>
        <end position="264"/>
    </location>
</feature>
<keyword evidence="2" id="KW-0472">Membrane</keyword>
<keyword evidence="4" id="KW-1185">Reference proteome</keyword>
<feature type="compositionally biased region" description="Polar residues" evidence="1">
    <location>
        <begin position="405"/>
        <end position="426"/>
    </location>
</feature>
<evidence type="ECO:0000256" key="2">
    <source>
        <dbReference type="SAM" id="Phobius"/>
    </source>
</evidence>
<comment type="caution">
    <text evidence="3">The sequence shown here is derived from an EMBL/GenBank/DDBJ whole genome shotgun (WGS) entry which is preliminary data.</text>
</comment>
<organism evidence="3 4">
    <name type="scientific">Posidoniimonas corsicana</name>
    <dbReference type="NCBI Taxonomy" id="1938618"/>
    <lineage>
        <taxon>Bacteria</taxon>
        <taxon>Pseudomonadati</taxon>
        <taxon>Planctomycetota</taxon>
        <taxon>Planctomycetia</taxon>
        <taxon>Pirellulales</taxon>
        <taxon>Lacipirellulaceae</taxon>
        <taxon>Posidoniimonas</taxon>
    </lineage>
</organism>
<reference evidence="3 4" key="1">
    <citation type="submission" date="2019-02" db="EMBL/GenBank/DDBJ databases">
        <title>Deep-cultivation of Planctomycetes and their phenomic and genomic characterization uncovers novel biology.</title>
        <authorList>
            <person name="Wiegand S."/>
            <person name="Jogler M."/>
            <person name="Boedeker C."/>
            <person name="Pinto D."/>
            <person name="Vollmers J."/>
            <person name="Rivas-Marin E."/>
            <person name="Kohn T."/>
            <person name="Peeters S.H."/>
            <person name="Heuer A."/>
            <person name="Rast P."/>
            <person name="Oberbeckmann S."/>
            <person name="Bunk B."/>
            <person name="Jeske O."/>
            <person name="Meyerdierks A."/>
            <person name="Storesund J.E."/>
            <person name="Kallscheuer N."/>
            <person name="Luecker S."/>
            <person name="Lage O.M."/>
            <person name="Pohl T."/>
            <person name="Merkel B.J."/>
            <person name="Hornburger P."/>
            <person name="Mueller R.-W."/>
            <person name="Bruemmer F."/>
            <person name="Labrenz M."/>
            <person name="Spormann A.M."/>
            <person name="Op Den Camp H."/>
            <person name="Overmann J."/>
            <person name="Amann R."/>
            <person name="Jetten M.S.M."/>
            <person name="Mascher T."/>
            <person name="Medema M.H."/>
            <person name="Devos D.P."/>
            <person name="Kaster A.-K."/>
            <person name="Ovreas L."/>
            <person name="Rohde M."/>
            <person name="Galperin M.Y."/>
            <person name="Jogler C."/>
        </authorList>
    </citation>
    <scope>NUCLEOTIDE SEQUENCE [LARGE SCALE GENOMIC DNA]</scope>
    <source>
        <strain evidence="3 4">KOR34</strain>
    </source>
</reference>
<feature type="compositionally biased region" description="Low complexity" evidence="1">
    <location>
        <begin position="334"/>
        <end position="354"/>
    </location>
</feature>
<proteinExistence type="predicted"/>
<evidence type="ECO:0000313" key="4">
    <source>
        <dbReference type="Proteomes" id="UP000316714"/>
    </source>
</evidence>
<feature type="region of interest" description="Disordered" evidence="1">
    <location>
        <begin position="217"/>
        <end position="436"/>
    </location>
</feature>
<dbReference type="OrthoDB" id="213413at2"/>
<feature type="compositionally biased region" description="Polar residues" evidence="1">
    <location>
        <begin position="275"/>
        <end position="284"/>
    </location>
</feature>
<accession>A0A5C5VHG4</accession>
<feature type="compositionally biased region" description="Polar residues" evidence="1">
    <location>
        <begin position="317"/>
        <end position="329"/>
    </location>
</feature>
<feature type="transmembrane region" description="Helical" evidence="2">
    <location>
        <begin position="439"/>
        <end position="459"/>
    </location>
</feature>
<dbReference type="Proteomes" id="UP000316714">
    <property type="component" value="Unassembled WGS sequence"/>
</dbReference>
<evidence type="ECO:0000313" key="3">
    <source>
        <dbReference type="EMBL" id="TWT37551.1"/>
    </source>
</evidence>
<evidence type="ECO:0000256" key="1">
    <source>
        <dbReference type="SAM" id="MobiDB-lite"/>
    </source>
</evidence>
<keyword evidence="2" id="KW-0812">Transmembrane</keyword>
<feature type="compositionally biased region" description="Low complexity" evidence="1">
    <location>
        <begin position="229"/>
        <end position="249"/>
    </location>
</feature>
<sequence length="486" mass="51227">MPTAFLFAALAATAVTYEWRPVDDAQGGHEYVVTVEQELLQAAEEGGPSTFRSDVPQDVKRIRSVVVKLGDGPQRHGVLKPPVDAEAIDDEQFAPIRHTVYQQTYPPQGYPPQGYPPVPTAMEQGFSEYNTPAAEPRKSIGSQLAKGTEKVIDGTGRVIKDTGEAIEGTALNIRDGFRHMVNPTATTTTTTAAVATPQAPGAYQPYAYNQQTPTAAYPPIPSLTPTAASPQGYPGSSGPPVLTTPTGAQSPPPGQSPPPLPPSGLPSASGGNPSVDPSQYSGQTAPRGGQAFVSFSEQEEETFAPIRDSRSDNSNSYRTNQVQSHQPPAQGQYAPNNQYPPGGQQSQPPAANDDPWPPWPDSNQSAPPYNHGQYAGGANGGYPPRPTTASYGPSAGGQAPDPASWNPNSIDGQASVGGQQNDQQSAGADPPPSSGKSSWYAVVAVAAIGSIAWNFYLGMNYIDARNKYRAALRRSGRAYSEVIDDM</sequence>
<name>A0A5C5VHG4_9BACT</name>
<dbReference type="EMBL" id="SIHJ01000001">
    <property type="protein sequence ID" value="TWT37551.1"/>
    <property type="molecule type" value="Genomic_DNA"/>
</dbReference>